<keyword evidence="2" id="KW-1185">Reference proteome</keyword>
<name>A0A6G0ZLS1_APHCR</name>
<feature type="non-terminal residue" evidence="1">
    <location>
        <position position="67"/>
    </location>
</feature>
<sequence>MLFKLILTNQATIINLKLLNQYNGTQNCIYKNKIIENILEATILNCEFQSEVILLTMDPNDLFRLIH</sequence>
<gene>
    <name evidence="1" type="ORF">FWK35_00009276</name>
</gene>
<dbReference type="Proteomes" id="UP000478052">
    <property type="component" value="Unassembled WGS sequence"/>
</dbReference>
<organism evidence="1 2">
    <name type="scientific">Aphis craccivora</name>
    <name type="common">Cowpea aphid</name>
    <dbReference type="NCBI Taxonomy" id="307492"/>
    <lineage>
        <taxon>Eukaryota</taxon>
        <taxon>Metazoa</taxon>
        <taxon>Ecdysozoa</taxon>
        <taxon>Arthropoda</taxon>
        <taxon>Hexapoda</taxon>
        <taxon>Insecta</taxon>
        <taxon>Pterygota</taxon>
        <taxon>Neoptera</taxon>
        <taxon>Paraneoptera</taxon>
        <taxon>Hemiptera</taxon>
        <taxon>Sternorrhyncha</taxon>
        <taxon>Aphidomorpha</taxon>
        <taxon>Aphidoidea</taxon>
        <taxon>Aphididae</taxon>
        <taxon>Aphidini</taxon>
        <taxon>Aphis</taxon>
        <taxon>Aphis</taxon>
    </lineage>
</organism>
<evidence type="ECO:0000313" key="1">
    <source>
        <dbReference type="EMBL" id="KAF0772355.1"/>
    </source>
</evidence>
<dbReference type="AlphaFoldDB" id="A0A6G0ZLS1"/>
<proteinExistence type="predicted"/>
<accession>A0A6G0ZLS1</accession>
<protein>
    <submittedName>
        <fullName evidence="1">Uncharacterized protein</fullName>
    </submittedName>
</protein>
<evidence type="ECO:0000313" key="2">
    <source>
        <dbReference type="Proteomes" id="UP000478052"/>
    </source>
</evidence>
<reference evidence="1 2" key="1">
    <citation type="submission" date="2019-08" db="EMBL/GenBank/DDBJ databases">
        <title>Whole genome of Aphis craccivora.</title>
        <authorList>
            <person name="Voronova N.V."/>
            <person name="Shulinski R.S."/>
            <person name="Bandarenka Y.V."/>
            <person name="Zhorov D.G."/>
            <person name="Warner D."/>
        </authorList>
    </citation>
    <scope>NUCLEOTIDE SEQUENCE [LARGE SCALE GENOMIC DNA]</scope>
    <source>
        <strain evidence="1">180601</strain>
        <tissue evidence="1">Whole Body</tissue>
    </source>
</reference>
<dbReference type="EMBL" id="VUJU01000187">
    <property type="protein sequence ID" value="KAF0772355.1"/>
    <property type="molecule type" value="Genomic_DNA"/>
</dbReference>
<comment type="caution">
    <text evidence="1">The sequence shown here is derived from an EMBL/GenBank/DDBJ whole genome shotgun (WGS) entry which is preliminary data.</text>
</comment>